<evidence type="ECO:0000313" key="3">
    <source>
        <dbReference type="EMBL" id="XBY85769.1"/>
    </source>
</evidence>
<feature type="region of interest" description="Disordered" evidence="1">
    <location>
        <begin position="1"/>
        <end position="62"/>
    </location>
</feature>
<reference evidence="3" key="1">
    <citation type="submission" date="2024-05" db="EMBL/GenBank/DDBJ databases">
        <title>Complete genomes of an iridovirus, and two densoviruses identified in lab reared social spiders in California, USA.</title>
        <authorList>
            <person name="Millerwise S."/>
            <person name="Lund M.C."/>
            <person name="Schmidlin K."/>
            <person name="Kraberger S."/>
            <person name="Harrison J."/>
            <person name="Cease A."/>
            <person name="Pinter-Wollman N."/>
            <person name="Varsani A."/>
        </authorList>
    </citation>
    <scope>NUCLEOTIDE SEQUENCE</scope>
    <source>
        <strain evidence="3">SocP20</strain>
    </source>
</reference>
<dbReference type="Pfam" id="PF08793">
    <property type="entry name" value="2C_adapt"/>
    <property type="match status" value="1"/>
</dbReference>
<feature type="domain" description="2-cysteine adaptor" evidence="2">
    <location>
        <begin position="4"/>
        <end position="37"/>
    </location>
</feature>
<feature type="compositionally biased region" description="Polar residues" evidence="1">
    <location>
        <begin position="1"/>
        <end position="18"/>
    </location>
</feature>
<proteinExistence type="predicted"/>
<dbReference type="EMBL" id="PP847201">
    <property type="protein sequence ID" value="XBY85769.1"/>
    <property type="molecule type" value="Genomic_DNA"/>
</dbReference>
<evidence type="ECO:0000259" key="2">
    <source>
        <dbReference type="Pfam" id="PF08793"/>
    </source>
</evidence>
<accession>A0AAU7YBJ1</accession>
<protein>
    <recommendedName>
        <fullName evidence="2">2-cysteine adaptor domain-containing protein</fullName>
    </recommendedName>
</protein>
<evidence type="ECO:0000256" key="1">
    <source>
        <dbReference type="SAM" id="MobiDB-lite"/>
    </source>
</evidence>
<organism evidence="3">
    <name type="scientific">Iridovirus sp</name>
    <dbReference type="NCBI Taxonomy" id="135728"/>
    <lineage>
        <taxon>Viruses</taxon>
        <taxon>Varidnaviria</taxon>
        <taxon>Bamfordvirae</taxon>
        <taxon>Nucleocytoviricota</taxon>
        <taxon>Megaviricetes</taxon>
        <taxon>Pimascovirales</taxon>
        <taxon>Pimascovirales incertae sedis</taxon>
        <taxon>Iridoviridae</taxon>
        <taxon>Betairidovirinae</taxon>
        <taxon>Iridovirus</taxon>
    </lineage>
</organism>
<name>A0AAU7YBJ1_9VIRU</name>
<dbReference type="InterPro" id="IPR014901">
    <property type="entry name" value="2-cysteine_adaptor"/>
</dbReference>
<sequence length="176" mass="20292">MTSKCSKWHQQPFINPLTNRKIKKNGPTYKELERECGPPPRRSSPRRSSPRRLSSPQRRPDQRIQLYCGNNARDEGLINGTKILGTRYQCLKKGIGKGLNEPILKYNNDYEPIENVRIYCGNGALPNNKDRFGTRDECLRKGFAVGQKQKYIRDGGIQRGPIVIEENGWYKAYLPR</sequence>